<gene>
    <name evidence="1" type="ORF">BJ987_006630</name>
</gene>
<protein>
    <submittedName>
        <fullName evidence="1">HEAT repeat protein</fullName>
    </submittedName>
</protein>
<organism evidence="1 2">
    <name type="scientific">Nocardia goodfellowii</name>
    <dbReference type="NCBI Taxonomy" id="882446"/>
    <lineage>
        <taxon>Bacteria</taxon>
        <taxon>Bacillati</taxon>
        <taxon>Actinomycetota</taxon>
        <taxon>Actinomycetes</taxon>
        <taxon>Mycobacteriales</taxon>
        <taxon>Nocardiaceae</taxon>
        <taxon>Nocardia</taxon>
    </lineage>
</organism>
<sequence length="277" mass="29330">MSDRAGSDLAGVGSAELLERALVVGDPEDDRWWRTVTALQHRTDRETFDAVAALVDSADATTRLLAVDVLSQYGYAHEKPFLAEALPLFAAACRDPDPRVVASAIGGFGHHYDPRGLPFVLPHATSADRGIRFAAAVALATIAGEPPATEAVDALVRLSTDPEDMVRDWAVFGLGTQLDVDTPAVRDALAARLDDHDPETAAEAAMGLARRGDARAVAALHRMLAAEPSTLALEAATVLGSPEFLPALRALREDAGAAEPWYLATLDDAITACTPEY</sequence>
<dbReference type="InterPro" id="IPR016024">
    <property type="entry name" value="ARM-type_fold"/>
</dbReference>
<evidence type="ECO:0000313" key="1">
    <source>
        <dbReference type="EMBL" id="MBP2193729.1"/>
    </source>
</evidence>
<keyword evidence="2" id="KW-1185">Reference proteome</keyword>
<evidence type="ECO:0000313" key="2">
    <source>
        <dbReference type="Proteomes" id="UP001519325"/>
    </source>
</evidence>
<name>A0ABS4QPV0_9NOCA</name>
<reference evidence="1 2" key="1">
    <citation type="submission" date="2021-03" db="EMBL/GenBank/DDBJ databases">
        <title>Sequencing the genomes of 1000 actinobacteria strains.</title>
        <authorList>
            <person name="Klenk H.-P."/>
        </authorList>
    </citation>
    <scope>NUCLEOTIDE SEQUENCE [LARGE SCALE GENOMIC DNA]</scope>
    <source>
        <strain evidence="1 2">DSM 45516</strain>
    </source>
</reference>
<comment type="caution">
    <text evidence="1">The sequence shown here is derived from an EMBL/GenBank/DDBJ whole genome shotgun (WGS) entry which is preliminary data.</text>
</comment>
<dbReference type="Proteomes" id="UP001519325">
    <property type="component" value="Unassembled WGS sequence"/>
</dbReference>
<dbReference type="InterPro" id="IPR011989">
    <property type="entry name" value="ARM-like"/>
</dbReference>
<accession>A0ABS4QPV0</accession>
<dbReference type="RefSeq" id="WP_209896946.1">
    <property type="nucleotide sequence ID" value="NZ_JAGGMR010000001.1"/>
</dbReference>
<dbReference type="Pfam" id="PF13646">
    <property type="entry name" value="HEAT_2"/>
    <property type="match status" value="1"/>
</dbReference>
<proteinExistence type="predicted"/>
<dbReference type="EMBL" id="JAGGMR010000001">
    <property type="protein sequence ID" value="MBP2193729.1"/>
    <property type="molecule type" value="Genomic_DNA"/>
</dbReference>
<dbReference type="Gene3D" id="1.25.10.10">
    <property type="entry name" value="Leucine-rich Repeat Variant"/>
    <property type="match status" value="1"/>
</dbReference>
<dbReference type="SUPFAM" id="SSF48371">
    <property type="entry name" value="ARM repeat"/>
    <property type="match status" value="1"/>
</dbReference>